<feature type="domain" description="VOC" evidence="1">
    <location>
        <begin position="5"/>
        <end position="130"/>
    </location>
</feature>
<name>A0A1H3CKF2_9EURY</name>
<dbReference type="SUPFAM" id="SSF54593">
    <property type="entry name" value="Glyoxalase/Bleomycin resistance protein/Dihydroxybiphenyl dioxygenase"/>
    <property type="match status" value="1"/>
</dbReference>
<dbReference type="STRING" id="660517.SAMN04487946_10164"/>
<dbReference type="Pfam" id="PF00903">
    <property type="entry name" value="Glyoxalase"/>
    <property type="match status" value="1"/>
</dbReference>
<gene>
    <name evidence="2" type="ORF">SAMN04487946_10164</name>
</gene>
<evidence type="ECO:0000313" key="2">
    <source>
        <dbReference type="EMBL" id="SDX54607.1"/>
    </source>
</evidence>
<organism evidence="2 3">
    <name type="scientific">Halobellus clavatus</name>
    <dbReference type="NCBI Taxonomy" id="660517"/>
    <lineage>
        <taxon>Archaea</taxon>
        <taxon>Methanobacteriati</taxon>
        <taxon>Methanobacteriota</taxon>
        <taxon>Stenosarchaea group</taxon>
        <taxon>Halobacteria</taxon>
        <taxon>Halobacteriales</taxon>
        <taxon>Haloferacaceae</taxon>
        <taxon>Halobellus</taxon>
    </lineage>
</organism>
<dbReference type="OrthoDB" id="6111at2157"/>
<proteinExistence type="predicted"/>
<dbReference type="EMBL" id="FNPB01000001">
    <property type="protein sequence ID" value="SDX54607.1"/>
    <property type="molecule type" value="Genomic_DNA"/>
</dbReference>
<keyword evidence="3" id="KW-1185">Reference proteome</keyword>
<dbReference type="PROSITE" id="PS51819">
    <property type="entry name" value="VOC"/>
    <property type="match status" value="1"/>
</dbReference>
<sequence length="165" mass="17910">MSGTQYTHVSILATDLDASVEFYESVFGMEQIPTPGFDEPTQWLACGDLQLHIVERADEPPAFNHHALHVDDFEAVYEAIRAHESAEVELLPQIETGYVDGEPPVYVLPSGAVQFYIRDPAGNLVEVNAPDAEALDDGVVGNLVERTDVAAPGPDEAAAPIYMDD</sequence>
<dbReference type="Gene3D" id="3.10.180.10">
    <property type="entry name" value="2,3-Dihydroxybiphenyl 1,2-Dioxygenase, domain 1"/>
    <property type="match status" value="1"/>
</dbReference>
<protein>
    <recommendedName>
        <fullName evidence="1">VOC domain-containing protein</fullName>
    </recommendedName>
</protein>
<accession>A0A1H3CKF2</accession>
<reference evidence="3" key="1">
    <citation type="submission" date="2016-10" db="EMBL/GenBank/DDBJ databases">
        <authorList>
            <person name="Varghese N."/>
            <person name="Submissions S."/>
        </authorList>
    </citation>
    <scope>NUCLEOTIDE SEQUENCE [LARGE SCALE GENOMIC DNA]</scope>
    <source>
        <strain evidence="3">CGMCC 1.10118</strain>
    </source>
</reference>
<dbReference type="RefSeq" id="WP_089763894.1">
    <property type="nucleotide sequence ID" value="NZ_FNPB01000001.1"/>
</dbReference>
<evidence type="ECO:0000259" key="1">
    <source>
        <dbReference type="PROSITE" id="PS51819"/>
    </source>
</evidence>
<dbReference type="InterPro" id="IPR037523">
    <property type="entry name" value="VOC_core"/>
</dbReference>
<dbReference type="InterPro" id="IPR004360">
    <property type="entry name" value="Glyas_Fos-R_dOase_dom"/>
</dbReference>
<dbReference type="AlphaFoldDB" id="A0A1H3CKF2"/>
<dbReference type="InterPro" id="IPR029068">
    <property type="entry name" value="Glyas_Bleomycin-R_OHBP_Dase"/>
</dbReference>
<dbReference type="Proteomes" id="UP000199170">
    <property type="component" value="Unassembled WGS sequence"/>
</dbReference>
<evidence type="ECO:0000313" key="3">
    <source>
        <dbReference type="Proteomes" id="UP000199170"/>
    </source>
</evidence>